<reference evidence="1 2" key="1">
    <citation type="submission" date="2024-05" db="EMBL/GenBank/DDBJ databases">
        <authorList>
            <person name="Venkateswaran K."/>
        </authorList>
    </citation>
    <scope>NUCLEOTIDE SEQUENCE [LARGE SCALE GENOMIC DNA]</scope>
    <source>
        <strain evidence="1 2">179-C4-2-HS</strain>
    </source>
</reference>
<sequence length="67" mass="7996">MIKKKIRHIQRYRDIVYTFTKYGFGFVMKELGLLDLLAVPKKVFVEGNKTLNTRTTGERIRMFLEEI</sequence>
<dbReference type="RefSeq" id="WP_306072382.1">
    <property type="nucleotide sequence ID" value="NZ_JAROBZ020000001.1"/>
</dbReference>
<gene>
    <name evidence="1" type="ORF">P5G62_017870</name>
</gene>
<proteinExistence type="predicted"/>
<dbReference type="Proteomes" id="UP001241748">
    <property type="component" value="Unassembled WGS sequence"/>
</dbReference>
<organism evidence="1 2">
    <name type="scientific">Neobacillus driksii</name>
    <dbReference type="NCBI Taxonomy" id="3035913"/>
    <lineage>
        <taxon>Bacteria</taxon>
        <taxon>Bacillati</taxon>
        <taxon>Bacillota</taxon>
        <taxon>Bacilli</taxon>
        <taxon>Bacillales</taxon>
        <taxon>Bacillaceae</taxon>
        <taxon>Neobacillus</taxon>
    </lineage>
</organism>
<protein>
    <submittedName>
        <fullName evidence="1">Uncharacterized protein</fullName>
    </submittedName>
</protein>
<name>A0ABV4YVW0_9BACI</name>
<evidence type="ECO:0000313" key="1">
    <source>
        <dbReference type="EMBL" id="MFB3168994.1"/>
    </source>
</evidence>
<comment type="caution">
    <text evidence="1">The sequence shown here is derived from an EMBL/GenBank/DDBJ whole genome shotgun (WGS) entry which is preliminary data.</text>
</comment>
<keyword evidence="2" id="KW-1185">Reference proteome</keyword>
<dbReference type="EMBL" id="JAROBZ020000001">
    <property type="protein sequence ID" value="MFB3168994.1"/>
    <property type="molecule type" value="Genomic_DNA"/>
</dbReference>
<accession>A0ABV4YVW0</accession>
<evidence type="ECO:0000313" key="2">
    <source>
        <dbReference type="Proteomes" id="UP001241748"/>
    </source>
</evidence>